<dbReference type="Proteomes" id="UP000594121">
    <property type="component" value="Chromosome"/>
</dbReference>
<dbReference type="PANTHER" id="PTHR30290">
    <property type="entry name" value="PERIPLASMIC BINDING COMPONENT OF ABC TRANSPORTER"/>
    <property type="match status" value="1"/>
</dbReference>
<keyword evidence="7" id="KW-1185">Reference proteome</keyword>
<accession>A0A7L9FF80</accession>
<dbReference type="EMBL" id="CP062310">
    <property type="protein sequence ID" value="QOJ78458.1"/>
    <property type="molecule type" value="Genomic_DNA"/>
</dbReference>
<dbReference type="KEGG" id="thel:IG193_06795"/>
<dbReference type="SUPFAM" id="SSF53850">
    <property type="entry name" value="Periplasmic binding protein-like II"/>
    <property type="match status" value="1"/>
</dbReference>
<dbReference type="RefSeq" id="WP_192818430.1">
    <property type="nucleotide sequence ID" value="NZ_CP062310.1"/>
</dbReference>
<evidence type="ECO:0000259" key="5">
    <source>
        <dbReference type="Pfam" id="PF00496"/>
    </source>
</evidence>
<dbReference type="AlphaFoldDB" id="A0A7L9FF80"/>
<comment type="similarity">
    <text evidence="1">Belongs to the bacterial solute-binding protein 5 family.</text>
</comment>
<dbReference type="FunCoup" id="A0A7L9FF80">
    <property type="interactions" value="21"/>
</dbReference>
<keyword evidence="4" id="KW-0812">Transmembrane</keyword>
<feature type="transmembrane region" description="Helical" evidence="4">
    <location>
        <begin position="862"/>
        <end position="881"/>
    </location>
</feature>
<sequence length="897" mass="99926">MKNTVALIILLLVALSALLPLLQAQPQGPWVDEVDFFAERDYAKVVDMLSKGDMHIYFSDIRADPALMAKIKGDPNLAMKYSYGLIFELTFNPVGPEFPATGKLNPFSNPRIREAVNWLIDRNYIVNEIMGGLAAPKWTPLLTSFPDYARIADVMKLLEAKYSYDFEKAKTVIFEEMVKLGATYKDGKWYYKDSPVEIIFLIRTEDQRRQIGDYVADQLEKLGFTVTRKYGRSRDLAPLWVRGNPADGKWHVYTGGWIYTLIARDQGSDFGFYYTPLGAMGPLWSAYKPDPVFYEVCTKLWNNEYKSIEERLSLLAKAAELALKDSVRVWLVDQIAPWVYRKEVDAAADLAAGFDNPLWPVTIRFVGKTGGVIKAGMREVLVDPWNPVAGTNWVYDSVLIWAVNDYAFRGNPYNGLYMANRVVSAEVYAVKGLVTASSSDWLKLTFVDKVEVPPDAWYAYDVKTGKVVTSGEAGAKYAQVKIVVNYGDVLGKIKYHDGTTMTLADWLISWPLTFARVDKSSPLYDESAVPPFEQWRQMFQGWRIVSQSPLVIEYYVNYTNLDAEYIVASFAGWPGNPWHMLAIGIRAEEKGLLAFSSDKAAAKNVEWMNYIGGPSLDILSKMLDESIAEGYIPFKEFMSKYTSVDEAKARYNALKSWFKDHGHFWVGNGPFYLDKADYNAHIAVLKANRNYVDKADRWAFLAAPPIPELSVKVPDAVVPGIEATFTINVNVAGKPYPTERIDFVKYIVLDAAGNVYAKGVATAQADGVWVAKLSSEDTGKLMPGGYRIMVIALSKDVAIPSIQEKPFTVIPQIAYFQTLLADTKSSLEAKIGSVQAGVTDLNNKVSSLTARVGSLESTVNTALALSVIGLVIAIVALALALRKPKTEAPKEGTQVKP</sequence>
<dbReference type="InterPro" id="IPR039424">
    <property type="entry name" value="SBP_5"/>
</dbReference>
<dbReference type="Gene3D" id="3.10.105.10">
    <property type="entry name" value="Dipeptide-binding Protein, Domain 3"/>
    <property type="match status" value="1"/>
</dbReference>
<dbReference type="InterPro" id="IPR000914">
    <property type="entry name" value="SBP_5_dom"/>
</dbReference>
<reference evidence="6 7" key="1">
    <citation type="submission" date="2020-10" db="EMBL/GenBank/DDBJ databases">
        <title>Thermofilum lucidum 3507LT sp. nov. a novel member of Thermofilaceae family isolated from Chile hot spring, and proposal of description order Thermofilales.</title>
        <authorList>
            <person name="Zayulina K.S."/>
            <person name="Elcheninov A.G."/>
            <person name="Toshchakov S.V."/>
            <person name="Kublanov I.V."/>
        </authorList>
    </citation>
    <scope>NUCLEOTIDE SEQUENCE [LARGE SCALE GENOMIC DNA]</scope>
    <source>
        <strain evidence="6 7">3507LT</strain>
    </source>
</reference>
<keyword evidence="4" id="KW-0472">Membrane</keyword>
<keyword evidence="3" id="KW-0732">Signal</keyword>
<dbReference type="GO" id="GO:0015833">
    <property type="term" value="P:peptide transport"/>
    <property type="evidence" value="ECO:0007669"/>
    <property type="project" value="TreeGrafter"/>
</dbReference>
<feature type="domain" description="Solute-binding protein family 5" evidence="5">
    <location>
        <begin position="28"/>
        <end position="260"/>
    </location>
</feature>
<name>A0A7L9FF80_9CREN</name>
<evidence type="ECO:0000256" key="1">
    <source>
        <dbReference type="ARBA" id="ARBA00005695"/>
    </source>
</evidence>
<dbReference type="InParanoid" id="A0A7L9FF80"/>
<evidence type="ECO:0000256" key="4">
    <source>
        <dbReference type="SAM" id="Phobius"/>
    </source>
</evidence>
<organism evidence="6 7">
    <name type="scientific">Infirmifilum lucidum</name>
    <dbReference type="NCBI Taxonomy" id="2776706"/>
    <lineage>
        <taxon>Archaea</taxon>
        <taxon>Thermoproteota</taxon>
        <taxon>Thermoprotei</taxon>
        <taxon>Thermofilales</taxon>
        <taxon>Thermofilaceae</taxon>
        <taxon>Infirmifilum</taxon>
    </lineage>
</organism>
<dbReference type="GO" id="GO:1904680">
    <property type="term" value="F:peptide transmembrane transporter activity"/>
    <property type="evidence" value="ECO:0007669"/>
    <property type="project" value="TreeGrafter"/>
</dbReference>
<dbReference type="PANTHER" id="PTHR30290:SF9">
    <property type="entry name" value="OLIGOPEPTIDE-BINDING PROTEIN APPA"/>
    <property type="match status" value="1"/>
</dbReference>
<keyword evidence="4" id="KW-1133">Transmembrane helix</keyword>
<dbReference type="Pfam" id="PF00496">
    <property type="entry name" value="SBP_bac_5"/>
    <property type="match status" value="1"/>
</dbReference>
<evidence type="ECO:0000313" key="6">
    <source>
        <dbReference type="EMBL" id="QOJ78458.1"/>
    </source>
</evidence>
<evidence type="ECO:0000256" key="3">
    <source>
        <dbReference type="ARBA" id="ARBA00022729"/>
    </source>
</evidence>
<dbReference type="GeneID" id="59149589"/>
<evidence type="ECO:0000313" key="7">
    <source>
        <dbReference type="Proteomes" id="UP000594121"/>
    </source>
</evidence>
<proteinExistence type="inferred from homology"/>
<gene>
    <name evidence="6" type="ORF">IG193_06795</name>
</gene>
<protein>
    <submittedName>
        <fullName evidence="6">ABC transporter substrate-binding protein</fullName>
    </submittedName>
</protein>
<keyword evidence="2" id="KW-0813">Transport</keyword>
<evidence type="ECO:0000256" key="2">
    <source>
        <dbReference type="ARBA" id="ARBA00022448"/>
    </source>
</evidence>